<organism evidence="1 2">
    <name type="scientific">Halosquirtibacter laminarini</name>
    <dbReference type="NCBI Taxonomy" id="3374600"/>
    <lineage>
        <taxon>Bacteria</taxon>
        <taxon>Pseudomonadati</taxon>
        <taxon>Bacteroidota</taxon>
        <taxon>Bacteroidia</taxon>
        <taxon>Marinilabiliales</taxon>
        <taxon>Prolixibacteraceae</taxon>
        <taxon>Halosquirtibacter</taxon>
    </lineage>
</organism>
<evidence type="ECO:0000313" key="2">
    <source>
        <dbReference type="Proteomes" id="UP000826212"/>
    </source>
</evidence>
<keyword evidence="2" id="KW-1185">Reference proteome</keyword>
<dbReference type="EMBL" id="CP081303">
    <property type="protein sequence ID" value="QZE14911.1"/>
    <property type="molecule type" value="Genomic_DNA"/>
</dbReference>
<sequence>MSTNKFELIRLYLLEEGYTIVEENKEDSLYIAEKPSAGIKNLMVDCEEPILVMEMPLFEFKTLTTEAFQKLLMKNREIVHGAFALNETGKKVIFCDTLQLEHLDQNEFVGTLNSLELLLGEFGEELIELSKL</sequence>
<evidence type="ECO:0000313" key="1">
    <source>
        <dbReference type="EMBL" id="QZE14911.1"/>
    </source>
</evidence>
<proteinExistence type="predicted"/>
<reference evidence="1" key="1">
    <citation type="submission" date="2021-08" db="EMBL/GenBank/DDBJ databases">
        <title>Novel anaerobic bacterium isolated from sea squirt in East Sea, Republic of Korea.</title>
        <authorList>
            <person name="Nguyen T.H."/>
            <person name="Li Z."/>
            <person name="Lee Y.-J."/>
            <person name="Ko J."/>
            <person name="Kim S.-G."/>
        </authorList>
    </citation>
    <scope>NUCLEOTIDE SEQUENCE</scope>
    <source>
        <strain evidence="1">KCTC 25031</strain>
    </source>
</reference>
<protein>
    <submittedName>
        <fullName evidence="1">YbjN domain-containing protein</fullName>
    </submittedName>
</protein>
<gene>
    <name evidence="1" type="ORF">K4L44_03475</name>
</gene>
<name>A0AC61NLL1_9BACT</name>
<accession>A0AC61NLL1</accession>
<dbReference type="Proteomes" id="UP000826212">
    <property type="component" value="Chromosome"/>
</dbReference>